<comment type="caution">
    <text evidence="6">The sequence shown here is derived from an EMBL/GenBank/DDBJ whole genome shotgun (WGS) entry which is preliminary data.</text>
</comment>
<comment type="subcellular location">
    <subcellularLocation>
        <location evidence="1">Membrane</location>
        <topology evidence="1">Multi-pass membrane protein</topology>
    </subcellularLocation>
</comment>
<organism evidence="6 7">
    <name type="scientific">Rubinisphaera italica</name>
    <dbReference type="NCBI Taxonomy" id="2527969"/>
    <lineage>
        <taxon>Bacteria</taxon>
        <taxon>Pseudomonadati</taxon>
        <taxon>Planctomycetota</taxon>
        <taxon>Planctomycetia</taxon>
        <taxon>Planctomycetales</taxon>
        <taxon>Planctomycetaceae</taxon>
        <taxon>Rubinisphaera</taxon>
    </lineage>
</organism>
<feature type="transmembrane region" description="Helical" evidence="5">
    <location>
        <begin position="194"/>
        <end position="214"/>
    </location>
</feature>
<evidence type="ECO:0000313" key="6">
    <source>
        <dbReference type="EMBL" id="TWT59557.1"/>
    </source>
</evidence>
<dbReference type="GO" id="GO:0034755">
    <property type="term" value="P:iron ion transmembrane transport"/>
    <property type="evidence" value="ECO:0007669"/>
    <property type="project" value="TreeGrafter"/>
</dbReference>
<keyword evidence="3 5" id="KW-1133">Transmembrane helix</keyword>
<dbReference type="PANTHER" id="PTHR11706:SF3">
    <property type="entry name" value="METAL ION TRANSPORT PROTEIN"/>
    <property type="match status" value="1"/>
</dbReference>
<dbReference type="PANTHER" id="PTHR11706">
    <property type="entry name" value="SOLUTE CARRIER PROTEIN FAMILY 11 MEMBER"/>
    <property type="match status" value="1"/>
</dbReference>
<feature type="transmembrane region" description="Helical" evidence="5">
    <location>
        <begin position="285"/>
        <end position="306"/>
    </location>
</feature>
<dbReference type="EMBL" id="SJPG01000001">
    <property type="protein sequence ID" value="TWT59557.1"/>
    <property type="molecule type" value="Genomic_DNA"/>
</dbReference>
<feature type="transmembrane region" description="Helical" evidence="5">
    <location>
        <begin position="149"/>
        <end position="173"/>
    </location>
</feature>
<dbReference type="NCBIfam" id="NF037982">
    <property type="entry name" value="Nramp_1"/>
    <property type="match status" value="1"/>
</dbReference>
<sequence>MTRILDKVKLIGPGILVAATGVGAGDLATGALTGSLLGVAILWAVIVGALFKYAMNEGLTRWQLATETTLLEGCFRYFGTIFLLAFLAYLILWTYFVSAALMSACGVVMHAILPVFGSPENDKWYWGILHSLVAVGLVFTGGYRLFEKVMTVCIGVMFVTVVLTAVAMQPNLLDVLSGIFWPTIPHADGQGTNWTIALLGGIGGTLTILCYGYWIREEGRVSLKDLPTCRIDLASGYLMTAIFGMAMVVIGSEIVIEKGASSKTIVVIAEKLQEVFGNFGTPMKWIFLVGAWGAVASSLLGVWQSVPYLFADVYESLAAKFCKRDCQSVNVRSWPYRLYLIAMAFIPILALSTNFKSLQKIYAICGALLIPLLAVVLLILGNSSRMIGRENRNPLWSNTLLGVALLFFSVAGLLALAEVFRVKPMTVK</sequence>
<feature type="transmembrane region" description="Helical" evidence="5">
    <location>
        <begin position="124"/>
        <end position="143"/>
    </location>
</feature>
<gene>
    <name evidence="6" type="ORF">Pan54_02640</name>
</gene>
<protein>
    <submittedName>
        <fullName evidence="6">Natural resistance-associated macrophage protein</fullName>
    </submittedName>
</protein>
<feature type="transmembrane region" description="Helical" evidence="5">
    <location>
        <begin position="336"/>
        <end position="354"/>
    </location>
</feature>
<keyword evidence="4 5" id="KW-0472">Membrane</keyword>
<dbReference type="OrthoDB" id="9787548at2"/>
<evidence type="ECO:0000256" key="4">
    <source>
        <dbReference type="ARBA" id="ARBA00023136"/>
    </source>
</evidence>
<evidence type="ECO:0000256" key="3">
    <source>
        <dbReference type="ARBA" id="ARBA00022989"/>
    </source>
</evidence>
<keyword evidence="2 5" id="KW-0812">Transmembrane</keyword>
<proteinExistence type="predicted"/>
<dbReference type="GO" id="GO:0005384">
    <property type="term" value="F:manganese ion transmembrane transporter activity"/>
    <property type="evidence" value="ECO:0007669"/>
    <property type="project" value="TreeGrafter"/>
</dbReference>
<feature type="transmembrane region" description="Helical" evidence="5">
    <location>
        <begin position="74"/>
        <end position="93"/>
    </location>
</feature>
<evidence type="ECO:0000256" key="1">
    <source>
        <dbReference type="ARBA" id="ARBA00004141"/>
    </source>
</evidence>
<evidence type="ECO:0000313" key="7">
    <source>
        <dbReference type="Proteomes" id="UP000316095"/>
    </source>
</evidence>
<dbReference type="Proteomes" id="UP000316095">
    <property type="component" value="Unassembled WGS sequence"/>
</dbReference>
<feature type="transmembrane region" description="Helical" evidence="5">
    <location>
        <begin position="234"/>
        <end position="256"/>
    </location>
</feature>
<dbReference type="GO" id="GO:0005886">
    <property type="term" value="C:plasma membrane"/>
    <property type="evidence" value="ECO:0007669"/>
    <property type="project" value="TreeGrafter"/>
</dbReference>
<accession>A0A5C5X8V4</accession>
<evidence type="ECO:0000256" key="2">
    <source>
        <dbReference type="ARBA" id="ARBA00022692"/>
    </source>
</evidence>
<name>A0A5C5X8V4_9PLAN</name>
<evidence type="ECO:0000256" key="5">
    <source>
        <dbReference type="SAM" id="Phobius"/>
    </source>
</evidence>
<feature type="transmembrane region" description="Helical" evidence="5">
    <location>
        <begin position="34"/>
        <end position="53"/>
    </location>
</feature>
<feature type="transmembrane region" description="Helical" evidence="5">
    <location>
        <begin position="400"/>
        <end position="420"/>
    </location>
</feature>
<dbReference type="GO" id="GO:0015086">
    <property type="term" value="F:cadmium ion transmembrane transporter activity"/>
    <property type="evidence" value="ECO:0007669"/>
    <property type="project" value="TreeGrafter"/>
</dbReference>
<dbReference type="RefSeq" id="WP_146501718.1">
    <property type="nucleotide sequence ID" value="NZ_SJPG01000001.1"/>
</dbReference>
<dbReference type="AlphaFoldDB" id="A0A5C5X8V4"/>
<dbReference type="Pfam" id="PF01566">
    <property type="entry name" value="Nramp"/>
    <property type="match status" value="1"/>
</dbReference>
<dbReference type="InterPro" id="IPR001046">
    <property type="entry name" value="NRAMP_fam"/>
</dbReference>
<feature type="transmembrane region" description="Helical" evidence="5">
    <location>
        <begin position="361"/>
        <end position="380"/>
    </location>
</feature>
<reference evidence="6 7" key="1">
    <citation type="submission" date="2019-02" db="EMBL/GenBank/DDBJ databases">
        <title>Deep-cultivation of Planctomycetes and their phenomic and genomic characterization uncovers novel biology.</title>
        <authorList>
            <person name="Wiegand S."/>
            <person name="Jogler M."/>
            <person name="Boedeker C."/>
            <person name="Pinto D."/>
            <person name="Vollmers J."/>
            <person name="Rivas-Marin E."/>
            <person name="Kohn T."/>
            <person name="Peeters S.H."/>
            <person name="Heuer A."/>
            <person name="Rast P."/>
            <person name="Oberbeckmann S."/>
            <person name="Bunk B."/>
            <person name="Jeske O."/>
            <person name="Meyerdierks A."/>
            <person name="Storesund J.E."/>
            <person name="Kallscheuer N."/>
            <person name="Luecker S."/>
            <person name="Lage O.M."/>
            <person name="Pohl T."/>
            <person name="Merkel B.J."/>
            <person name="Hornburger P."/>
            <person name="Mueller R.-W."/>
            <person name="Bruemmer F."/>
            <person name="Labrenz M."/>
            <person name="Spormann A.M."/>
            <person name="Op Den Camp H."/>
            <person name="Overmann J."/>
            <person name="Amann R."/>
            <person name="Jetten M.S.M."/>
            <person name="Mascher T."/>
            <person name="Medema M.H."/>
            <person name="Devos D.P."/>
            <person name="Kaster A.-K."/>
            <person name="Ovreas L."/>
            <person name="Rohde M."/>
            <person name="Galperin M.Y."/>
            <person name="Jogler C."/>
        </authorList>
    </citation>
    <scope>NUCLEOTIDE SEQUENCE [LARGE SCALE GENOMIC DNA]</scope>
    <source>
        <strain evidence="6 7">Pan54</strain>
    </source>
</reference>
<keyword evidence="7" id="KW-1185">Reference proteome</keyword>